<dbReference type="PANTHER" id="PTHR36919">
    <property type="entry name" value="BLR1215 PROTEIN"/>
    <property type="match status" value="1"/>
</dbReference>
<evidence type="ECO:0000259" key="3">
    <source>
        <dbReference type="Pfam" id="PF09917"/>
    </source>
</evidence>
<proteinExistence type="predicted"/>
<dbReference type="Proteomes" id="UP000440694">
    <property type="component" value="Unassembled WGS sequence"/>
</dbReference>
<keyword evidence="2" id="KW-0732">Signal</keyword>
<feature type="chain" id="PRO_5026201448" evidence="2">
    <location>
        <begin position="29"/>
        <end position="185"/>
    </location>
</feature>
<dbReference type="AlphaFoldDB" id="A0A6I3KE76"/>
<dbReference type="EMBL" id="WMBQ01000001">
    <property type="protein sequence ID" value="MTD93825.1"/>
    <property type="molecule type" value="Genomic_DNA"/>
</dbReference>
<keyword evidence="5" id="KW-1185">Reference proteome</keyword>
<protein>
    <submittedName>
        <fullName evidence="4">DUF2147 domain-containing protein</fullName>
    </submittedName>
</protein>
<sequence length="185" mass="20658">MRDYRRMRAVALCLAAIFAAAISAPARAENLDGYWIDSHGEVILQFGPCGRDRCGRVAWLKKPRGPDRGPLRDFRNSDPKLQNRFVCGLVVVTGFKKQPDGTWADGSVYVPDHGMSFSGYAQVLDRNQVKVTGYMLLPIFGSSEVWTRMSRKPPTCEEQAKMIAENRWSEDTSGWPPAPPPVASR</sequence>
<dbReference type="PANTHER" id="PTHR36919:SF2">
    <property type="entry name" value="BLL6627 PROTEIN"/>
    <property type="match status" value="1"/>
</dbReference>
<dbReference type="InterPro" id="IPR019223">
    <property type="entry name" value="DUF2147"/>
</dbReference>
<evidence type="ECO:0000313" key="5">
    <source>
        <dbReference type="Proteomes" id="UP000440694"/>
    </source>
</evidence>
<gene>
    <name evidence="4" type="ORF">GIW81_05695</name>
</gene>
<feature type="compositionally biased region" description="Pro residues" evidence="1">
    <location>
        <begin position="176"/>
        <end position="185"/>
    </location>
</feature>
<reference evidence="4 5" key="1">
    <citation type="submission" date="2019-11" db="EMBL/GenBank/DDBJ databases">
        <title>Identification of a novel strain.</title>
        <authorList>
            <person name="Xu Q."/>
            <person name="Wang G."/>
        </authorList>
    </citation>
    <scope>NUCLEOTIDE SEQUENCE [LARGE SCALE GENOMIC DNA]</scope>
    <source>
        <strain evidence="5">xq</strain>
    </source>
</reference>
<organism evidence="4 5">
    <name type="scientific">Hyphomicrobium album</name>
    <dbReference type="NCBI Taxonomy" id="2665159"/>
    <lineage>
        <taxon>Bacteria</taxon>
        <taxon>Pseudomonadati</taxon>
        <taxon>Pseudomonadota</taxon>
        <taxon>Alphaproteobacteria</taxon>
        <taxon>Hyphomicrobiales</taxon>
        <taxon>Hyphomicrobiaceae</taxon>
        <taxon>Hyphomicrobium</taxon>
    </lineage>
</organism>
<accession>A0A6I3KE76</accession>
<dbReference type="Pfam" id="PF09917">
    <property type="entry name" value="DUF2147"/>
    <property type="match status" value="1"/>
</dbReference>
<evidence type="ECO:0000256" key="1">
    <source>
        <dbReference type="SAM" id="MobiDB-lite"/>
    </source>
</evidence>
<evidence type="ECO:0000313" key="4">
    <source>
        <dbReference type="EMBL" id="MTD93825.1"/>
    </source>
</evidence>
<name>A0A6I3KE76_9HYPH</name>
<evidence type="ECO:0000256" key="2">
    <source>
        <dbReference type="SAM" id="SignalP"/>
    </source>
</evidence>
<feature type="region of interest" description="Disordered" evidence="1">
    <location>
        <begin position="165"/>
        <end position="185"/>
    </location>
</feature>
<feature type="signal peptide" evidence="2">
    <location>
        <begin position="1"/>
        <end position="28"/>
    </location>
</feature>
<feature type="domain" description="DUF2147" evidence="3">
    <location>
        <begin position="33"/>
        <end position="148"/>
    </location>
</feature>
<comment type="caution">
    <text evidence="4">The sequence shown here is derived from an EMBL/GenBank/DDBJ whole genome shotgun (WGS) entry which is preliminary data.</text>
</comment>
<dbReference type="Gene3D" id="2.40.128.520">
    <property type="match status" value="1"/>
</dbReference>